<accession>A0A4U1BHG4</accession>
<reference evidence="1 2" key="1">
    <citation type="submission" date="2019-04" db="EMBL/GenBank/DDBJ databases">
        <authorList>
            <person name="Hwang J.C."/>
        </authorList>
    </citation>
    <scope>NUCLEOTIDE SEQUENCE [LARGE SCALE GENOMIC DNA]</scope>
    <source>
        <strain evidence="1 2">IMCC35001</strain>
    </source>
</reference>
<protein>
    <recommendedName>
        <fullName evidence="3">Lipoprotein</fullName>
    </recommendedName>
</protein>
<organism evidence="1 2">
    <name type="scientific">Ferrimonas sediminicola</name>
    <dbReference type="NCBI Taxonomy" id="2569538"/>
    <lineage>
        <taxon>Bacteria</taxon>
        <taxon>Pseudomonadati</taxon>
        <taxon>Pseudomonadota</taxon>
        <taxon>Gammaproteobacteria</taxon>
        <taxon>Alteromonadales</taxon>
        <taxon>Ferrimonadaceae</taxon>
        <taxon>Ferrimonas</taxon>
    </lineage>
</organism>
<evidence type="ECO:0008006" key="3">
    <source>
        <dbReference type="Google" id="ProtNLM"/>
    </source>
</evidence>
<dbReference type="RefSeq" id="WP_136851918.1">
    <property type="nucleotide sequence ID" value="NZ_SWCI01000002.1"/>
</dbReference>
<gene>
    <name evidence="1" type="ORF">FCL40_04910</name>
</gene>
<keyword evidence="2" id="KW-1185">Reference proteome</keyword>
<evidence type="ECO:0000313" key="2">
    <source>
        <dbReference type="Proteomes" id="UP000305674"/>
    </source>
</evidence>
<dbReference type="AlphaFoldDB" id="A0A4U1BHG4"/>
<dbReference type="OrthoDB" id="6401268at2"/>
<proteinExistence type="predicted"/>
<comment type="caution">
    <text evidence="1">The sequence shown here is derived from an EMBL/GenBank/DDBJ whole genome shotgun (WGS) entry which is preliminary data.</text>
</comment>
<dbReference type="EMBL" id="SWCI01000002">
    <property type="protein sequence ID" value="TKB50494.1"/>
    <property type="molecule type" value="Genomic_DNA"/>
</dbReference>
<evidence type="ECO:0000313" key="1">
    <source>
        <dbReference type="EMBL" id="TKB50494.1"/>
    </source>
</evidence>
<dbReference type="Proteomes" id="UP000305674">
    <property type="component" value="Unassembled WGS sequence"/>
</dbReference>
<dbReference type="PROSITE" id="PS51257">
    <property type="entry name" value="PROKAR_LIPOPROTEIN"/>
    <property type="match status" value="1"/>
</dbReference>
<sequence>MKRTLIALVLANLALVGCGSDDNNDTKPIDKPPVEPPVETVVIAEAETMAVADLAFNAESGVVTFALATEDGKAITGLQDAANITAFNLAYVGMPEPKQRSHMTEGEGPGAIKVTLPVHQQQQFPCSADDCQVQIAESESTPGSYTVTPVNFKWESVPVTVKAALTFATEKVTVSPVWTEVGQ</sequence>
<name>A0A4U1BHG4_9GAMM</name>